<feature type="compositionally biased region" description="Polar residues" evidence="2">
    <location>
        <begin position="389"/>
        <end position="405"/>
    </location>
</feature>
<dbReference type="Proteomes" id="UP001140511">
    <property type="component" value="Unassembled WGS sequence"/>
</dbReference>
<feature type="region of interest" description="Disordered" evidence="2">
    <location>
        <begin position="198"/>
        <end position="249"/>
    </location>
</feature>
<feature type="transmembrane region" description="Helical" evidence="3">
    <location>
        <begin position="785"/>
        <end position="815"/>
    </location>
</feature>
<dbReference type="GeneID" id="80863730"/>
<feature type="region of interest" description="Disordered" evidence="2">
    <location>
        <begin position="154"/>
        <end position="178"/>
    </location>
</feature>
<feature type="compositionally biased region" description="Low complexity" evidence="2">
    <location>
        <begin position="110"/>
        <end position="125"/>
    </location>
</feature>
<evidence type="ECO:0000313" key="4">
    <source>
        <dbReference type="EMBL" id="KAJ4865302.1"/>
    </source>
</evidence>
<dbReference type="GO" id="GO:0008270">
    <property type="term" value="F:zinc ion binding"/>
    <property type="evidence" value="ECO:0007669"/>
    <property type="project" value="InterPro"/>
</dbReference>
<evidence type="ECO:0000256" key="1">
    <source>
        <dbReference type="ARBA" id="ARBA00023242"/>
    </source>
</evidence>
<evidence type="ECO:0008006" key="6">
    <source>
        <dbReference type="Google" id="ProtNLM"/>
    </source>
</evidence>
<dbReference type="CDD" id="cd00067">
    <property type="entry name" value="GAL4"/>
    <property type="match status" value="1"/>
</dbReference>
<name>A0A9W9EEG3_9HYPO</name>
<keyword evidence="3" id="KW-0472">Membrane</keyword>
<dbReference type="InterPro" id="IPR036864">
    <property type="entry name" value="Zn2-C6_fun-type_DNA-bd_sf"/>
</dbReference>
<feature type="region of interest" description="Disordered" evidence="2">
    <location>
        <begin position="105"/>
        <end position="135"/>
    </location>
</feature>
<evidence type="ECO:0000256" key="2">
    <source>
        <dbReference type="SAM" id="MobiDB-lite"/>
    </source>
</evidence>
<feature type="compositionally biased region" description="Polar residues" evidence="2">
    <location>
        <begin position="717"/>
        <end position="734"/>
    </location>
</feature>
<keyword evidence="5" id="KW-1185">Reference proteome</keyword>
<feature type="region of interest" description="Disordered" evidence="2">
    <location>
        <begin position="714"/>
        <end position="739"/>
    </location>
</feature>
<reference evidence="4" key="1">
    <citation type="submission" date="2022-09" db="EMBL/GenBank/DDBJ databases">
        <title>Chromosome-level assembly of Trichoderma breve T069, a fungus used in development of biopesticide product.</title>
        <authorList>
            <person name="Lin R."/>
            <person name="Liu T."/>
        </authorList>
    </citation>
    <scope>NUCLEOTIDE SEQUENCE</scope>
    <source>
        <strain evidence="4">T069</strain>
    </source>
</reference>
<dbReference type="RefSeq" id="XP_056034358.1">
    <property type="nucleotide sequence ID" value="XM_056169042.1"/>
</dbReference>
<keyword evidence="1" id="KW-0539">Nucleus</keyword>
<dbReference type="SUPFAM" id="SSF57701">
    <property type="entry name" value="Zn2/Cys6 DNA-binding domain"/>
    <property type="match status" value="1"/>
</dbReference>
<keyword evidence="3" id="KW-1133">Transmembrane helix</keyword>
<dbReference type="AlphaFoldDB" id="A0A9W9EEG3"/>
<organism evidence="4 5">
    <name type="scientific">Trichoderma breve</name>
    <dbReference type="NCBI Taxonomy" id="2034170"/>
    <lineage>
        <taxon>Eukaryota</taxon>
        <taxon>Fungi</taxon>
        <taxon>Dikarya</taxon>
        <taxon>Ascomycota</taxon>
        <taxon>Pezizomycotina</taxon>
        <taxon>Sordariomycetes</taxon>
        <taxon>Hypocreomycetidae</taxon>
        <taxon>Hypocreales</taxon>
        <taxon>Hypocreaceae</taxon>
        <taxon>Trichoderma</taxon>
    </lineage>
</organism>
<dbReference type="EMBL" id="JAOPEN010000001">
    <property type="protein sequence ID" value="KAJ4865302.1"/>
    <property type="molecule type" value="Genomic_DNA"/>
</dbReference>
<proteinExistence type="predicted"/>
<feature type="region of interest" description="Disordered" evidence="2">
    <location>
        <begin position="389"/>
        <end position="413"/>
    </location>
</feature>
<evidence type="ECO:0000256" key="3">
    <source>
        <dbReference type="SAM" id="Phobius"/>
    </source>
</evidence>
<sequence length="895" mass="94525">MASQYSSNAPLPQGFSVYQPQLGAQLQFFPALGSQELDDMMNAYIPGPAALKEKRATISLDFLEHSQLTGQTFKFYPVYYSTSPVAASPVNSIATSSFNTSPVNSTLDWSQASASPSVSSRSSISKSRRTSKSNNMVARYSAIDLSNLPGMKIMTKDGEDVTDSASRGSKTKEQRDHAHLMRIIKACDSCRRKKIRCDPDHKKRSASQTQPQSATKAAKKARTSPPAVATPTPQKPVAAGVSISKLDDNPGRPMSLLGIDPTFTFAGLDSFESTDQITESWEEFIQYPPADVEDNYDFFLDPQGYFSSSQSSASSSSASPSKVLTPASQQDLLAVSGLEEGERMSSQSTSPQLPFMQDNYAGSASSYTDFNLFSPSSTFSEDDRMVPISSTRTLSPSQPSASGSETAFFDSFDPDGHTLATDWSGTSQPVSPLETGGLVAAANTSLPWYDPGHNAVANPDQDSRDGVSAIASTGWVGGVRIANPPGGSLLVTMESGNGMEVIANSGTSVDVTTSQPASTALQFRGDIQEESLYDTSPTEHGRIASETPARYSSWLSPGQADNFRIVCHAAITATAALLTTNMAKQELTSERSVASASAPSSLATATNRPVRFSTGSEESLARVCDATELTKPRSAQLTLFKAQTEFAANRSVIPGVSPGVSPGGLRASFGESNALLATAHATAGEDTTVPASSTALAWPHISDVRTPEILRNRSGLPAQQPSGEVNVHQQSSASRSDDGIQPLSPLLLQAISPMEDVRAADERAALVTSKPSEFSLRQVQPTQAAAAMLAATLVGATFAGMLGLSAVFSFASLILAMRSVLERLATPSGVKATFASASSTMSSSRSKDSVYPWAGPSLRKHQPLGSRDRMSCLAPRFSSFLNGAIGTALVAPMMG</sequence>
<keyword evidence="3" id="KW-0812">Transmembrane</keyword>
<accession>A0A9W9EEG3</accession>
<protein>
    <recommendedName>
        <fullName evidence="6">Zn(2)-C6 fungal-type domain-containing protein</fullName>
    </recommendedName>
</protein>
<dbReference type="GO" id="GO:0000981">
    <property type="term" value="F:DNA-binding transcription factor activity, RNA polymerase II-specific"/>
    <property type="evidence" value="ECO:0007669"/>
    <property type="project" value="InterPro"/>
</dbReference>
<gene>
    <name evidence="4" type="ORF">T069G_01832</name>
</gene>
<evidence type="ECO:0000313" key="5">
    <source>
        <dbReference type="Proteomes" id="UP001140511"/>
    </source>
</evidence>
<dbReference type="InterPro" id="IPR001138">
    <property type="entry name" value="Zn2Cys6_DnaBD"/>
</dbReference>
<comment type="caution">
    <text evidence="4">The sequence shown here is derived from an EMBL/GenBank/DDBJ whole genome shotgun (WGS) entry which is preliminary data.</text>
</comment>